<evidence type="ECO:0000313" key="1">
    <source>
        <dbReference type="EMBL" id="ACO74768.1"/>
    </source>
</evidence>
<reference evidence="1 2" key="1">
    <citation type="journal article" date="2009" name="PLoS Genet.">
        <title>The complete genome and proteome of Laribacter hongkongensis reveal potential mechanisms for adaptations to different temperatures and habitats.</title>
        <authorList>
            <person name="Woo P.C."/>
            <person name="Lau S.K."/>
            <person name="Tse H."/>
            <person name="Teng J.L."/>
            <person name="Curreem S.O."/>
            <person name="Tsang A.K."/>
            <person name="Fan R.Y."/>
            <person name="Wong G.K."/>
            <person name="Huang Y."/>
            <person name="Loman N.J."/>
            <person name="Snyder L.A."/>
            <person name="Cai J.J."/>
            <person name="Huang J.D."/>
            <person name="Mak W."/>
            <person name="Pallen M.J."/>
            <person name="Lok S."/>
            <person name="Yuen K.Y."/>
        </authorList>
    </citation>
    <scope>NUCLEOTIDE SEQUENCE [LARGE SCALE GENOMIC DNA]</scope>
    <source>
        <strain evidence="1 2">HLHK9</strain>
    </source>
</reference>
<dbReference type="STRING" id="557598.LHK_01784"/>
<accession>C1D8H8</accession>
<dbReference type="RefSeq" id="WP_012697254.1">
    <property type="nucleotide sequence ID" value="NC_012559.1"/>
</dbReference>
<proteinExistence type="predicted"/>
<keyword evidence="2" id="KW-1185">Reference proteome</keyword>
<dbReference type="Proteomes" id="UP000002010">
    <property type="component" value="Chromosome"/>
</dbReference>
<dbReference type="EMBL" id="CP001154">
    <property type="protein sequence ID" value="ACO74768.1"/>
    <property type="molecule type" value="Genomic_DNA"/>
</dbReference>
<protein>
    <submittedName>
        <fullName evidence="1">Uncharacterized protein</fullName>
    </submittedName>
</protein>
<gene>
    <name evidence="1" type="ordered locus">LHK_01784</name>
</gene>
<dbReference type="KEGG" id="lhk:LHK_01784"/>
<organism evidence="1 2">
    <name type="scientific">Laribacter hongkongensis (strain HLHK9)</name>
    <dbReference type="NCBI Taxonomy" id="557598"/>
    <lineage>
        <taxon>Bacteria</taxon>
        <taxon>Pseudomonadati</taxon>
        <taxon>Pseudomonadota</taxon>
        <taxon>Betaproteobacteria</taxon>
        <taxon>Neisseriales</taxon>
        <taxon>Aquaspirillaceae</taxon>
        <taxon>Laribacter</taxon>
    </lineage>
</organism>
<dbReference type="HOGENOM" id="CLU_1989836_0_0_4"/>
<dbReference type="AlphaFoldDB" id="C1D8H8"/>
<sequence length="125" mass="14328">MIEPAAALAHWAKWAVDPGNRSQSCVSIEHRCMDDPARYVFEVDAEKRFRFRYDQRIGELVEKLVTTMPAAERQALQARHVYFPALTNEAVARRLGMSARGFDTVLLAATLRFGRLWRENHRVAA</sequence>
<name>C1D8H8_LARHH</name>
<evidence type="ECO:0000313" key="2">
    <source>
        <dbReference type="Proteomes" id="UP000002010"/>
    </source>
</evidence>